<dbReference type="Proteomes" id="UP000278653">
    <property type="component" value="Unassembled WGS sequence"/>
</dbReference>
<comment type="caution">
    <text evidence="1">The sequence shown here is derived from an EMBL/GenBank/DDBJ whole genome shotgun (WGS) entry which is preliminary data.</text>
</comment>
<reference evidence="1 2" key="1">
    <citation type="submission" date="2018-11" db="EMBL/GenBank/DDBJ databases">
        <title>Species Designations Belie Phenotypic and Genotypic Heterogeneity in Oral Streptococci.</title>
        <authorList>
            <person name="Velsko I."/>
        </authorList>
    </citation>
    <scope>NUCLEOTIDE SEQUENCE [LARGE SCALE GENOMIC DNA]</scope>
    <source>
        <strain evidence="1 2">BCC15</strain>
    </source>
</reference>
<evidence type="ECO:0000313" key="1">
    <source>
        <dbReference type="EMBL" id="RSI63293.1"/>
    </source>
</evidence>
<name>A0A3R9HH19_STRMT</name>
<dbReference type="AlphaFoldDB" id="A0A3R9HH19"/>
<dbReference type="RefSeq" id="WP_185756757.1">
    <property type="nucleotide sequence ID" value="NZ_RJNH01000001.1"/>
</dbReference>
<accession>A0A3R9HH19</accession>
<organism evidence="1 2">
    <name type="scientific">Streptococcus mitis</name>
    <dbReference type="NCBI Taxonomy" id="28037"/>
    <lineage>
        <taxon>Bacteria</taxon>
        <taxon>Bacillati</taxon>
        <taxon>Bacillota</taxon>
        <taxon>Bacilli</taxon>
        <taxon>Lactobacillales</taxon>
        <taxon>Streptococcaceae</taxon>
        <taxon>Streptococcus</taxon>
        <taxon>Streptococcus mitis group</taxon>
    </lineage>
</organism>
<proteinExistence type="predicted"/>
<sequence>MEFKKYQLILEFEEANRPLSQIEKKGLAVYSIEYLKVGLDSLEREYCNRRYAQ</sequence>
<gene>
    <name evidence="1" type="ORF">D8865_01420</name>
</gene>
<protein>
    <submittedName>
        <fullName evidence="1">Uncharacterized protein</fullName>
    </submittedName>
</protein>
<evidence type="ECO:0000313" key="2">
    <source>
        <dbReference type="Proteomes" id="UP000278653"/>
    </source>
</evidence>
<dbReference type="EMBL" id="RJNH01000001">
    <property type="protein sequence ID" value="RSI63293.1"/>
    <property type="molecule type" value="Genomic_DNA"/>
</dbReference>